<organism evidence="1 2">
    <name type="scientific">Tatumella punctata</name>
    <dbReference type="NCBI Taxonomy" id="399969"/>
    <lineage>
        <taxon>Bacteria</taxon>
        <taxon>Pseudomonadati</taxon>
        <taxon>Pseudomonadota</taxon>
        <taxon>Gammaproteobacteria</taxon>
        <taxon>Enterobacterales</taxon>
        <taxon>Erwiniaceae</taxon>
        <taxon>Tatumella</taxon>
    </lineage>
</organism>
<dbReference type="EMBL" id="JBHSUC010000017">
    <property type="protein sequence ID" value="MFC6362947.1"/>
    <property type="molecule type" value="Genomic_DNA"/>
</dbReference>
<comment type="caution">
    <text evidence="1">The sequence shown here is derived from an EMBL/GenBank/DDBJ whole genome shotgun (WGS) entry which is preliminary data.</text>
</comment>
<keyword evidence="2" id="KW-1185">Reference proteome</keyword>
<dbReference type="RefSeq" id="WP_212709320.1">
    <property type="nucleotide sequence ID" value="NZ_BAAAFW010000008.1"/>
</dbReference>
<evidence type="ECO:0000313" key="2">
    <source>
        <dbReference type="Proteomes" id="UP001596215"/>
    </source>
</evidence>
<protein>
    <submittedName>
        <fullName evidence="1">Uncharacterized protein</fullName>
    </submittedName>
</protein>
<dbReference type="Proteomes" id="UP001596215">
    <property type="component" value="Unassembled WGS sequence"/>
</dbReference>
<proteinExistence type="predicted"/>
<reference evidence="2" key="1">
    <citation type="journal article" date="2019" name="Int. J. Syst. Evol. Microbiol.">
        <title>The Global Catalogue of Microorganisms (GCM) 10K type strain sequencing project: providing services to taxonomists for standard genome sequencing and annotation.</title>
        <authorList>
            <consortium name="The Broad Institute Genomics Platform"/>
            <consortium name="The Broad Institute Genome Sequencing Center for Infectious Disease"/>
            <person name="Wu L."/>
            <person name="Ma J."/>
        </authorList>
    </citation>
    <scope>NUCLEOTIDE SEQUENCE [LARGE SCALE GENOMIC DNA]</scope>
    <source>
        <strain evidence="2">CGMCC 4.1530</strain>
    </source>
</reference>
<gene>
    <name evidence="1" type="ORF">ACFP73_12720</name>
</gene>
<name>A0ABW1VPG8_9GAMM</name>
<evidence type="ECO:0000313" key="1">
    <source>
        <dbReference type="EMBL" id="MFC6362947.1"/>
    </source>
</evidence>
<accession>A0ABW1VPG8</accession>
<sequence length="282" mass="32443">MGKHWQKFPAETTALLFQAVEEDDVIGAGDSLPACAEFGYPSLVLYENYALCLQFWEEGCHRKELLALINTFLKNSNQPLAVRMRYKYIRARYKHLRFALRLYSTGHRPGRLLNMTTVMLGHFQDAFRHGNQGQLRKYGYILRGLLSTAVWSVIDYALQHTEIETEQGFAVYRRAELQRLRQLTTRQTLSGAEFHELRKIVSQQLSFYDTLRSLAPENIHARQMSGFMAVINGLMGDRHDQMVADKLSGGDIYDRPAPLDSDIRRRLEQLLTAFSLPAEGNR</sequence>